<feature type="compositionally biased region" description="Low complexity" evidence="2">
    <location>
        <begin position="1"/>
        <end position="11"/>
    </location>
</feature>
<organism evidence="4">
    <name type="scientific">Fagus sylvatica</name>
    <name type="common">Beechnut</name>
    <dbReference type="NCBI Taxonomy" id="28930"/>
    <lineage>
        <taxon>Eukaryota</taxon>
        <taxon>Viridiplantae</taxon>
        <taxon>Streptophyta</taxon>
        <taxon>Embryophyta</taxon>
        <taxon>Tracheophyta</taxon>
        <taxon>Spermatophyta</taxon>
        <taxon>Magnoliopsida</taxon>
        <taxon>eudicotyledons</taxon>
        <taxon>Gunneridae</taxon>
        <taxon>Pentapetalae</taxon>
        <taxon>rosids</taxon>
        <taxon>fabids</taxon>
        <taxon>Fagales</taxon>
        <taxon>Fagaceae</taxon>
        <taxon>Fagus</taxon>
    </lineage>
</organism>
<feature type="compositionally biased region" description="Pro residues" evidence="2">
    <location>
        <begin position="418"/>
        <end position="427"/>
    </location>
</feature>
<dbReference type="Pfam" id="PF14223">
    <property type="entry name" value="Retrotran_gag_2"/>
    <property type="match status" value="1"/>
</dbReference>
<dbReference type="Pfam" id="PF01486">
    <property type="entry name" value="K-box"/>
    <property type="match status" value="1"/>
</dbReference>
<dbReference type="PROSITE" id="PS51297">
    <property type="entry name" value="K_BOX"/>
    <property type="match status" value="1"/>
</dbReference>
<proteinExistence type="predicted"/>
<feature type="coiled-coil region" evidence="1">
    <location>
        <begin position="940"/>
        <end position="1030"/>
    </location>
</feature>
<gene>
    <name evidence="4" type="ORF">FSB_LOCUS6386</name>
</gene>
<reference evidence="4" key="1">
    <citation type="submission" date="2018-02" db="EMBL/GenBank/DDBJ databases">
        <authorList>
            <person name="Cohen D.B."/>
            <person name="Kent A.D."/>
        </authorList>
    </citation>
    <scope>NUCLEOTIDE SEQUENCE</scope>
</reference>
<accession>A0A2N9EV95</accession>
<sequence length="1177" mass="131586">MSSSSTSSSSSFLAAPSTTKSSQSLSPIQHHITIKLNRDNYLLWKAQITPYFKGQHLFGFLDGTQPAPPKFLPLTSDVSLQPILNPEFTTWHSQDQMILFALISTISETILAYVVKCATSHDVWTTLECMFIAQSHARSMSIHYQLATFRKGDSSISDYFHRFTHLIDTLAAIDQPLPLMNLSPFFLPVSGLTMTLLSPPFKPKLTRLHLKIFMVICSLMNFDFLTINLRLIYQPPLPILFTRAPPLVVVAHPISPHIFVDAVALILQEVGGVVDLTTPLLQIALSAKCVTSLGMWPCNVITGATHHVTSDLANLNLRADEYHGSEHRSEWGNGSGFEASSVTRADTFPTSRISCFHSWAISWFTAAHACSSPCQQQHSSNPVYHTKPSSSFKPASVIKPKSQPGPSPTLEMTRLPSPSSPDIPTPVSPLPTEPIPNLSLSTHPMTTRFKNNIVQPKISTDGTVCYPLPKALLAASITESNLQEPTYFTVFRIKRYADGTIERYKARLVANGFHQQFGVNYEETYSPVIKPTTVRTVLSIAISAGWKIHQIDIQNAFLHGTLSEEVFMQQALGFQHPQFPNHVCKLQKAIYGLKQAPRAWFSWLSSRLIAFGFHGSKSDTYFFICRTSVFTIYVLIYVDDIIITSSSAPAIDTLLSNLKSDFAVKHLGPLNLFLGIEVIPTADGVLLSQQRYIKDILSHTKMIEAKPVSTLMASSINLSAYEGEPFSDHTLFRSTIGALQYLSITCPNIAFAVNKLSQFMHKPTQPHWQSVKRLLRYLKSTIQFGLHIYRSSCSTLQAYSDADWAGNKDDCRSTATVARSSTEIEYKALANTAAELKWLQSLFHELGLVLSIPPTLWCDNIGANYLSSNPVFHARTKNIEIDFHFVCDMVASKCLNLHRLLVVCLNSSMARTLESYRRCSYATLEASQPAKDTQSSYHEYLKLKAEAEALQQTQRNLLGEELEHLGAKELDQLEHQLDVSLKQIRSTKTQLMRDQLSDLQKKEDLLLETNKALRRKLEEVNATLQSSCEAREKNVPYNCNPTQQEEFFQLLRRDSTLHICYNPSVTNQANAAENANGKSSPGKDNQLEAKKLFFFWVPKKFIKRVRETEREKPKSQKPNPCCCCELRSREGHHRQTPRPVRLTLAAAAALSPSPHSVTTPDTQTGSAVPGSAQSQIW</sequence>
<evidence type="ECO:0000256" key="1">
    <source>
        <dbReference type="SAM" id="Coils"/>
    </source>
</evidence>
<dbReference type="InterPro" id="IPR002487">
    <property type="entry name" value="TF_Kbox"/>
</dbReference>
<keyword evidence="1" id="KW-0175">Coiled coil</keyword>
<dbReference type="EMBL" id="OIVN01000335">
    <property type="protein sequence ID" value="SPC78504.1"/>
    <property type="molecule type" value="Genomic_DNA"/>
</dbReference>
<dbReference type="SUPFAM" id="SSF56672">
    <property type="entry name" value="DNA/RNA polymerases"/>
    <property type="match status" value="1"/>
</dbReference>
<dbReference type="CDD" id="cd09272">
    <property type="entry name" value="RNase_HI_RT_Ty1"/>
    <property type="match status" value="1"/>
</dbReference>
<dbReference type="PANTHER" id="PTHR11439">
    <property type="entry name" value="GAG-POL-RELATED RETROTRANSPOSON"/>
    <property type="match status" value="1"/>
</dbReference>
<protein>
    <recommendedName>
        <fullName evidence="3">K-box domain-containing protein</fullName>
    </recommendedName>
</protein>
<feature type="domain" description="K-box" evidence="3">
    <location>
        <begin position="933"/>
        <end position="1023"/>
    </location>
</feature>
<dbReference type="InterPro" id="IPR043502">
    <property type="entry name" value="DNA/RNA_pol_sf"/>
</dbReference>
<dbReference type="GO" id="GO:0005634">
    <property type="term" value="C:nucleus"/>
    <property type="evidence" value="ECO:0007669"/>
    <property type="project" value="InterPro"/>
</dbReference>
<feature type="compositionally biased region" description="Polar residues" evidence="2">
    <location>
        <begin position="1155"/>
        <end position="1177"/>
    </location>
</feature>
<evidence type="ECO:0000313" key="4">
    <source>
        <dbReference type="EMBL" id="SPC78504.1"/>
    </source>
</evidence>
<feature type="region of interest" description="Disordered" evidence="2">
    <location>
        <begin position="1149"/>
        <end position="1177"/>
    </location>
</feature>
<evidence type="ECO:0000256" key="2">
    <source>
        <dbReference type="SAM" id="MobiDB-lite"/>
    </source>
</evidence>
<feature type="compositionally biased region" description="Polar residues" evidence="2">
    <location>
        <begin position="377"/>
        <end position="393"/>
    </location>
</feature>
<dbReference type="GO" id="GO:0003700">
    <property type="term" value="F:DNA-binding transcription factor activity"/>
    <property type="evidence" value="ECO:0007669"/>
    <property type="project" value="InterPro"/>
</dbReference>
<dbReference type="Pfam" id="PF07727">
    <property type="entry name" value="RVT_2"/>
    <property type="match status" value="1"/>
</dbReference>
<dbReference type="PANTHER" id="PTHR11439:SF455">
    <property type="entry name" value="RLK (RECEPTOR-LIKE PROTEIN KINASE) 8, PUTATIVE-RELATED"/>
    <property type="match status" value="1"/>
</dbReference>
<dbReference type="InterPro" id="IPR013103">
    <property type="entry name" value="RVT_2"/>
</dbReference>
<dbReference type="AlphaFoldDB" id="A0A2N9EV95"/>
<feature type="region of interest" description="Disordered" evidence="2">
    <location>
        <begin position="377"/>
        <end position="427"/>
    </location>
</feature>
<feature type="region of interest" description="Disordered" evidence="2">
    <location>
        <begin position="1"/>
        <end position="23"/>
    </location>
</feature>
<evidence type="ECO:0000259" key="3">
    <source>
        <dbReference type="PROSITE" id="PS51297"/>
    </source>
</evidence>
<name>A0A2N9EV95_FAGSY</name>